<dbReference type="EMBL" id="CP017478">
    <property type="protein sequence ID" value="AOW20003.1"/>
    <property type="molecule type" value="Genomic_DNA"/>
</dbReference>
<reference evidence="1 2" key="1">
    <citation type="submission" date="2016-10" db="EMBL/GenBank/DDBJ databases">
        <title>Lutibacter sp. LPB0138, isolated from marine gastropod.</title>
        <authorList>
            <person name="Kim E."/>
            <person name="Yi H."/>
        </authorList>
    </citation>
    <scope>NUCLEOTIDE SEQUENCE [LARGE SCALE GENOMIC DNA]</scope>
    <source>
        <strain evidence="1 2">LPB0138</strain>
    </source>
</reference>
<keyword evidence="2" id="KW-1185">Reference proteome</keyword>
<dbReference type="AlphaFoldDB" id="A0A1D8P5X9"/>
<accession>A0A1D8P5X9</accession>
<dbReference type="KEGG" id="lul:LPB138_04585"/>
<dbReference type="STRING" id="1850246.LPB138_04585"/>
<organism evidence="1 2">
    <name type="scientific">Urechidicola croceus</name>
    <dbReference type="NCBI Taxonomy" id="1850246"/>
    <lineage>
        <taxon>Bacteria</taxon>
        <taxon>Pseudomonadati</taxon>
        <taxon>Bacteroidota</taxon>
        <taxon>Flavobacteriia</taxon>
        <taxon>Flavobacteriales</taxon>
        <taxon>Flavobacteriaceae</taxon>
        <taxon>Urechidicola</taxon>
    </lineage>
</organism>
<sequence>MLPIGIQFVHSLEDHEHVVCNSKDLQHIHKQELDCSFCHVIINNSAVLTEIYTSDNYHFISSEIPVFYSNENDGISIYYKPSRAPPIFIA</sequence>
<evidence type="ECO:0000313" key="2">
    <source>
        <dbReference type="Proteomes" id="UP000176050"/>
    </source>
</evidence>
<dbReference type="Proteomes" id="UP000176050">
    <property type="component" value="Chromosome"/>
</dbReference>
<evidence type="ECO:0000313" key="1">
    <source>
        <dbReference type="EMBL" id="AOW20003.1"/>
    </source>
</evidence>
<gene>
    <name evidence="1" type="ORF">LPB138_04585</name>
</gene>
<proteinExistence type="predicted"/>
<protein>
    <submittedName>
        <fullName evidence="1">Uncharacterized protein</fullName>
    </submittedName>
</protein>
<name>A0A1D8P5X9_9FLAO</name>